<dbReference type="GO" id="GO:0016301">
    <property type="term" value="F:kinase activity"/>
    <property type="evidence" value="ECO:0007669"/>
    <property type="project" value="UniProtKB-KW"/>
</dbReference>
<evidence type="ECO:0000256" key="4">
    <source>
        <dbReference type="ARBA" id="ARBA00022741"/>
    </source>
</evidence>
<evidence type="ECO:0000256" key="5">
    <source>
        <dbReference type="ARBA" id="ARBA00022777"/>
    </source>
</evidence>
<keyword evidence="3" id="KW-0479">Metal-binding</keyword>
<keyword evidence="6" id="KW-0067">ATP-binding</keyword>
<feature type="domain" description="Alpha-glucan water dikinase-like N-terminal Ig-like" evidence="10">
    <location>
        <begin position="96"/>
        <end position="214"/>
    </location>
</feature>
<accession>A0A1D1XD22</accession>
<keyword evidence="4" id="KW-0547">Nucleotide-binding</keyword>
<evidence type="ECO:0000256" key="3">
    <source>
        <dbReference type="ARBA" id="ARBA00022723"/>
    </source>
</evidence>
<comment type="cofactor">
    <cofactor evidence="1">
        <name>Mg(2+)</name>
        <dbReference type="ChEBI" id="CHEBI:18420"/>
    </cofactor>
</comment>
<dbReference type="Pfam" id="PF23166">
    <property type="entry name" value="Ig_N_CWD1"/>
    <property type="match status" value="2"/>
</dbReference>
<protein>
    <submittedName>
        <fullName evidence="12">Alpha-glucan water dikinase, chloroplastic</fullName>
    </submittedName>
</protein>
<dbReference type="InterPro" id="IPR055495">
    <property type="entry name" value="CWD_DUF7067"/>
</dbReference>
<evidence type="ECO:0000256" key="8">
    <source>
        <dbReference type="ARBA" id="ARBA00023277"/>
    </source>
</evidence>
<feature type="domain" description="DUF7067" evidence="11">
    <location>
        <begin position="236"/>
        <end position="291"/>
    </location>
</feature>
<evidence type="ECO:0000313" key="12">
    <source>
        <dbReference type="EMBL" id="JAT40320.1"/>
    </source>
</evidence>
<dbReference type="Pfam" id="PF23229">
    <property type="entry name" value="DUF7067"/>
    <property type="match status" value="2"/>
</dbReference>
<dbReference type="SUPFAM" id="SSF56059">
    <property type="entry name" value="Glutathione synthetase ATP-binding domain-like"/>
    <property type="match status" value="1"/>
</dbReference>
<name>A0A1D1XD22_9ARAE</name>
<feature type="domain" description="DUF7067" evidence="11">
    <location>
        <begin position="308"/>
        <end position="362"/>
    </location>
</feature>
<evidence type="ECO:0000259" key="10">
    <source>
        <dbReference type="Pfam" id="PF23166"/>
    </source>
</evidence>
<dbReference type="EMBL" id="GDJX01027616">
    <property type="protein sequence ID" value="JAT40320.1"/>
    <property type="molecule type" value="Transcribed_RNA"/>
</dbReference>
<dbReference type="InterPro" id="IPR054481">
    <property type="entry name" value="GWD1_pHisD"/>
</dbReference>
<dbReference type="PANTHER" id="PTHR46999">
    <property type="entry name" value="ALPHA-GLUCAN WATER DIKINASE 1, CHLOROPLASTIC-RELATED"/>
    <property type="match status" value="1"/>
</dbReference>
<dbReference type="Pfam" id="PF22973">
    <property type="entry name" value="GWD1_pHisD"/>
    <property type="match status" value="1"/>
</dbReference>
<evidence type="ECO:0000256" key="2">
    <source>
        <dbReference type="ARBA" id="ARBA00022679"/>
    </source>
</evidence>
<keyword evidence="2" id="KW-0808">Transferase</keyword>
<evidence type="ECO:0000259" key="9">
    <source>
        <dbReference type="Pfam" id="PF22973"/>
    </source>
</evidence>
<gene>
    <name evidence="12" type="primary">R1_10</name>
    <name evidence="12" type="ORF">g.108741</name>
</gene>
<keyword evidence="5 12" id="KW-0418">Kinase</keyword>
<keyword evidence="8" id="KW-0119">Carbohydrate metabolism</keyword>
<evidence type="ECO:0000256" key="6">
    <source>
        <dbReference type="ARBA" id="ARBA00022840"/>
    </source>
</evidence>
<evidence type="ECO:0000256" key="7">
    <source>
        <dbReference type="ARBA" id="ARBA00022842"/>
    </source>
</evidence>
<reference evidence="12" key="1">
    <citation type="submission" date="2015-07" db="EMBL/GenBank/DDBJ databases">
        <title>Transcriptome Assembly of Anthurium amnicola.</title>
        <authorList>
            <person name="Suzuki J."/>
        </authorList>
    </citation>
    <scope>NUCLEOTIDE SEQUENCE</scope>
</reference>
<keyword evidence="7" id="KW-0460">Magnesium</keyword>
<dbReference type="GO" id="GO:0046872">
    <property type="term" value="F:metal ion binding"/>
    <property type="evidence" value="ECO:0007669"/>
    <property type="project" value="UniProtKB-KW"/>
</dbReference>
<proteinExistence type="predicted"/>
<sequence length="1285" mass="144598">MSGTLGHSLVPQALCHPYVSESKDHLGISRNLSCGVSLASKADQVLCNKGKPLLSTKFLDKGLTVTKVKLSWRTRRAAVTMVPRAVLATDPSSELAGKFNLDGHAELEVAVSASAPISVLQIHIQITNSSGSAILHWGLICEGKNKWMLPSRHPDGTQVYKNRALRTPFVKAGPNSFLKLEIDDPDVQALEFLILDETQNKWFKNNGQNFRIQLPRRDNMKQNVSLNVTPPVLLPEDLVQIHAYLRWERKGKQQYTPEQEKEEYEAARAELLQEIARGVSVEELRAKLTKKTSEAKEPDTPEQKIPNELVQVQAYIRWEKAGKPNYSQEKQLMEFEEARKELQLELDKGISLEELRKKIMKGNIQSKVSKQLEKKNYFTIERIQRKKRDIMQLINKYTPDDAKKRISYTSRTPTILESFAKSKEEQDGDHIVYKKSFKLDNKELLVLVTKPSGKMKVYIATDSDGPLVLHWALSKAAGEWMLPPSSTLPPGSVLLDISCETPFVKSSLPDLFYQAVEIQIDGDDFVGMPFVLVSDGNWIKDCDSDFYIDFSNESMKTKKEAGDGRGTAKDLLEKIAEMESDAERSLMHRFNIAADLMEWAGDFGELGLAGILVWMRFMATRQLKWNKNYNVKPREISKAQDRLTNLLQNKYKTHPQYREILRMIMSTVGRGGEGDVGQRIRDEILVIQRNNDCKGGMMEEWHQKLHNNTSPDDIVICQALIDYVKSDFDVNVYWNTLNSNGITRERLLSYDRAIHSEPSFRPDQKEGLLRDLGNYMRTLKAVHSGADLESSIATCMGYKAEGQGFMVGVQINPIIGLPSGFPELLQFILEHLEDKNVEPLLEGLLEARVELRPLLSSSHDRLKDLLFLDLALDSTVRTAIERGYEELNNAKPEKIMYFITLVLENLALSSDDNEDLIYCLKGWNHALEMSRSKNEEWALYAKSFLDRTRLALSSKAEHYQHILQPSAEYLGSLFSVDKWAVNIFTEEIIRAGSAASLSTLLNRLDPVLRKVAHLGSWQVISPVEVAGYIVVVDELLAVQNISYNRPTIVVAKSVKGEEEIPDGTVAVLTPDMPDVLSHVSVRARNSKVCFATCFDPNILSDLKQNEGKLFHLRPTSADVVYSEINESELPGGSSQSLKEDQSSVSVTLVRKQFNGRYAISAEEFTSDMVGAKSRNISYLRGKVPSWVGIPTSVALPFGVFEKVLSDDSNKAVADELCILKTKLSGGDFSALGEIRKTVLQLAAPPQLVQELKGKMLESGLPWPGNEGEQRWQQAWMAIKKVWASK</sequence>
<dbReference type="PANTHER" id="PTHR46999:SF1">
    <property type="entry name" value="ALPHA-GLUCAN WATER DIKINASE 1, CHLOROPLASTIC"/>
    <property type="match status" value="1"/>
</dbReference>
<organism evidence="12">
    <name type="scientific">Anthurium amnicola</name>
    <dbReference type="NCBI Taxonomy" id="1678845"/>
    <lineage>
        <taxon>Eukaryota</taxon>
        <taxon>Viridiplantae</taxon>
        <taxon>Streptophyta</taxon>
        <taxon>Embryophyta</taxon>
        <taxon>Tracheophyta</taxon>
        <taxon>Spermatophyta</taxon>
        <taxon>Magnoliopsida</taxon>
        <taxon>Liliopsida</taxon>
        <taxon>Araceae</taxon>
        <taxon>Pothoideae</taxon>
        <taxon>Potheae</taxon>
        <taxon>Anthurium</taxon>
    </lineage>
</organism>
<evidence type="ECO:0000259" key="11">
    <source>
        <dbReference type="Pfam" id="PF23229"/>
    </source>
</evidence>
<evidence type="ECO:0000256" key="1">
    <source>
        <dbReference type="ARBA" id="ARBA00001946"/>
    </source>
</evidence>
<feature type="domain" description="Alpha-glucan water dikinase phosphohistidine-like" evidence="9">
    <location>
        <begin position="1016"/>
        <end position="1128"/>
    </location>
</feature>
<feature type="domain" description="Alpha-glucan water dikinase-like N-terminal Ig-like" evidence="10">
    <location>
        <begin position="435"/>
        <end position="550"/>
    </location>
</feature>
<dbReference type="InterPro" id="IPR056301">
    <property type="entry name" value="GWD-like_N_Ig"/>
</dbReference>
<dbReference type="GO" id="GO:0005524">
    <property type="term" value="F:ATP binding"/>
    <property type="evidence" value="ECO:0007669"/>
    <property type="project" value="UniProtKB-KW"/>
</dbReference>